<proteinExistence type="predicted"/>
<keyword evidence="2" id="KW-0378">Hydrolase</keyword>
<dbReference type="InterPro" id="IPR002925">
    <property type="entry name" value="Dienelactn_hydro"/>
</dbReference>
<comment type="caution">
    <text evidence="2">The sequence shown here is derived from an EMBL/GenBank/DDBJ whole genome shotgun (WGS) entry which is preliminary data.</text>
</comment>
<dbReference type="Proteomes" id="UP000488299">
    <property type="component" value="Unassembled WGS sequence"/>
</dbReference>
<dbReference type="PANTHER" id="PTHR46623:SF6">
    <property type="entry name" value="ALPHA_BETA-HYDROLASES SUPERFAMILY PROTEIN"/>
    <property type="match status" value="1"/>
</dbReference>
<dbReference type="GO" id="GO:0016787">
    <property type="term" value="F:hydrolase activity"/>
    <property type="evidence" value="ECO:0007669"/>
    <property type="project" value="UniProtKB-KW"/>
</dbReference>
<evidence type="ECO:0000259" key="1">
    <source>
        <dbReference type="Pfam" id="PF01738"/>
    </source>
</evidence>
<dbReference type="PANTHER" id="PTHR46623">
    <property type="entry name" value="CARBOXYMETHYLENEBUTENOLIDASE-RELATED"/>
    <property type="match status" value="1"/>
</dbReference>
<dbReference type="AlphaFoldDB" id="A0A7J5TWJ7"/>
<protein>
    <submittedName>
        <fullName evidence="2">Dienelactone hydrolase family protein</fullName>
    </submittedName>
</protein>
<dbReference type="InterPro" id="IPR051049">
    <property type="entry name" value="Dienelactone_hydrolase-like"/>
</dbReference>
<gene>
    <name evidence="2" type="ORF">F5984_15235</name>
</gene>
<dbReference type="Gene3D" id="3.40.50.1820">
    <property type="entry name" value="alpha/beta hydrolase"/>
    <property type="match status" value="1"/>
</dbReference>
<accession>A0A7J5TWJ7</accession>
<dbReference type="Pfam" id="PF01738">
    <property type="entry name" value="DLH"/>
    <property type="match status" value="1"/>
</dbReference>
<dbReference type="EMBL" id="WELI01000006">
    <property type="protein sequence ID" value="KAB7729008.1"/>
    <property type="molecule type" value="Genomic_DNA"/>
</dbReference>
<organism evidence="2 3">
    <name type="scientific">Rudanella paleaurantiibacter</name>
    <dbReference type="NCBI Taxonomy" id="2614655"/>
    <lineage>
        <taxon>Bacteria</taxon>
        <taxon>Pseudomonadati</taxon>
        <taxon>Bacteroidota</taxon>
        <taxon>Cytophagia</taxon>
        <taxon>Cytophagales</taxon>
        <taxon>Cytophagaceae</taxon>
        <taxon>Rudanella</taxon>
    </lineage>
</organism>
<sequence>MKIVFISLVSLVFSLLTPTEIEQTNTANIPLCHGGATDMADFAGDPAFRAQHAEPLPFNYVSAAGEMITFNAPDGKAANGFLLKAKKPSNKWLFVYQEWWGLNDYIKKEAEKFHGDLSDVNVLAVDMYDGAVATKQEDAAKLMQGADKNRLNSIIKGAIAYAGPEAEIASVGWCFGGGLSLQSAILEGKQAKGCVMYYGFPEMDVEKLKTLQTDVLGLFASKDGFISPKVVGQFEENMKKAGEKIEVKMYEADHAFANPSNPKFDKEATADAYKRALTYLKSRLKA</sequence>
<feature type="domain" description="Dienelactone hydrolase" evidence="1">
    <location>
        <begin position="80"/>
        <end position="282"/>
    </location>
</feature>
<reference evidence="2 3" key="1">
    <citation type="submission" date="2019-10" db="EMBL/GenBank/DDBJ databases">
        <title>Rudanella paleaurantiibacter sp. nov., isolated from sludge.</title>
        <authorList>
            <person name="Xu S.Q."/>
        </authorList>
    </citation>
    <scope>NUCLEOTIDE SEQUENCE [LARGE SCALE GENOMIC DNA]</scope>
    <source>
        <strain evidence="2 3">HX-22-17</strain>
    </source>
</reference>
<evidence type="ECO:0000313" key="3">
    <source>
        <dbReference type="Proteomes" id="UP000488299"/>
    </source>
</evidence>
<keyword evidence="3" id="KW-1185">Reference proteome</keyword>
<evidence type="ECO:0000313" key="2">
    <source>
        <dbReference type="EMBL" id="KAB7729008.1"/>
    </source>
</evidence>
<dbReference type="SUPFAM" id="SSF53474">
    <property type="entry name" value="alpha/beta-Hydrolases"/>
    <property type="match status" value="1"/>
</dbReference>
<name>A0A7J5TWJ7_9BACT</name>
<dbReference type="RefSeq" id="WP_152125122.1">
    <property type="nucleotide sequence ID" value="NZ_WELI01000006.1"/>
</dbReference>
<dbReference type="InterPro" id="IPR029058">
    <property type="entry name" value="AB_hydrolase_fold"/>
</dbReference>